<protein>
    <submittedName>
        <fullName evidence="1">Uncharacterized protein</fullName>
    </submittedName>
</protein>
<accession>A0A0F8YCJ5</accession>
<evidence type="ECO:0000313" key="1">
    <source>
        <dbReference type="EMBL" id="KKK79098.1"/>
    </source>
</evidence>
<reference evidence="1" key="1">
    <citation type="journal article" date="2015" name="Nature">
        <title>Complex archaea that bridge the gap between prokaryotes and eukaryotes.</title>
        <authorList>
            <person name="Spang A."/>
            <person name="Saw J.H."/>
            <person name="Jorgensen S.L."/>
            <person name="Zaremba-Niedzwiedzka K."/>
            <person name="Martijn J."/>
            <person name="Lind A.E."/>
            <person name="van Eijk R."/>
            <person name="Schleper C."/>
            <person name="Guy L."/>
            <person name="Ettema T.J."/>
        </authorList>
    </citation>
    <scope>NUCLEOTIDE SEQUENCE</scope>
</reference>
<sequence>MAVLIWRSGKEGTPDVLEEAVCWSMGPLTVKLWSDKDRTSLLCEFRLGEVVRLEYVETAIKKYIHPKKEAVI</sequence>
<dbReference type="AlphaFoldDB" id="A0A0F8YCJ5"/>
<comment type="caution">
    <text evidence="1">The sequence shown here is derived from an EMBL/GenBank/DDBJ whole genome shotgun (WGS) entry which is preliminary data.</text>
</comment>
<name>A0A0F8YCJ5_9ZZZZ</name>
<gene>
    <name evidence="1" type="ORF">LCGC14_2836910</name>
</gene>
<proteinExistence type="predicted"/>
<organism evidence="1">
    <name type="scientific">marine sediment metagenome</name>
    <dbReference type="NCBI Taxonomy" id="412755"/>
    <lineage>
        <taxon>unclassified sequences</taxon>
        <taxon>metagenomes</taxon>
        <taxon>ecological metagenomes</taxon>
    </lineage>
</organism>
<dbReference type="EMBL" id="LAZR01054184">
    <property type="protein sequence ID" value="KKK79098.1"/>
    <property type="molecule type" value="Genomic_DNA"/>
</dbReference>